<protein>
    <submittedName>
        <fullName evidence="2">Uncharacterized protein</fullName>
    </submittedName>
</protein>
<dbReference type="AlphaFoldDB" id="A0A8J5NEV7"/>
<dbReference type="EMBL" id="JAHLQT010000822">
    <property type="protein sequence ID" value="KAG7177969.1"/>
    <property type="molecule type" value="Genomic_DNA"/>
</dbReference>
<gene>
    <name evidence="2" type="ORF">Hamer_G024264</name>
</gene>
<feature type="compositionally biased region" description="Polar residues" evidence="1">
    <location>
        <begin position="225"/>
        <end position="242"/>
    </location>
</feature>
<feature type="compositionally biased region" description="Acidic residues" evidence="1">
    <location>
        <begin position="347"/>
        <end position="357"/>
    </location>
</feature>
<feature type="compositionally biased region" description="Low complexity" evidence="1">
    <location>
        <begin position="168"/>
        <end position="182"/>
    </location>
</feature>
<feature type="region of interest" description="Disordered" evidence="1">
    <location>
        <begin position="132"/>
        <end position="182"/>
    </location>
</feature>
<evidence type="ECO:0000313" key="3">
    <source>
        <dbReference type="Proteomes" id="UP000747542"/>
    </source>
</evidence>
<feature type="compositionally biased region" description="Low complexity" evidence="1">
    <location>
        <begin position="136"/>
        <end position="160"/>
    </location>
</feature>
<sequence length="444" mass="49548">MALVALAYCEKFTHYKVVTQDERMPYESSSACNYTLITICSAHDAQKDTHALTTHVSLVTWAQHSHIFKKLIHLTDYWASCQHVPVPSTTPLPSTIPASSTMPPPSTMHSTVEALVQSGMPTMLLPKEPIITSAMTTRSKSRAAIASRSSRARSKSTTTTVQSKDRSTSTTVQSSSKSTTYTLLTRSRSKSITAMVPTGIRSTPTTVLTRSRSSISRVSTWSVSPETQMSARSSTTTPTERQSSSSSPCLLLTLIDVLSSLSGQLELFYTTIHAHLQTLRFYAYYTFSPRLRHSLLVTIDKAYENLVVRIEKCCQIAHCLKVAHVAHPQVFLVRQLPRPPVLFLFPDDQDNNDEQSDESPMHSPPTFKQENSKLCAETDAAPGKRQRDEQALNDVAYCIRRLSVSITQENEDVRGEEYGHLHKRRRTTRKNSAIKALHRHISVS</sequence>
<organism evidence="2 3">
    <name type="scientific">Homarus americanus</name>
    <name type="common">American lobster</name>
    <dbReference type="NCBI Taxonomy" id="6706"/>
    <lineage>
        <taxon>Eukaryota</taxon>
        <taxon>Metazoa</taxon>
        <taxon>Ecdysozoa</taxon>
        <taxon>Arthropoda</taxon>
        <taxon>Crustacea</taxon>
        <taxon>Multicrustacea</taxon>
        <taxon>Malacostraca</taxon>
        <taxon>Eumalacostraca</taxon>
        <taxon>Eucarida</taxon>
        <taxon>Decapoda</taxon>
        <taxon>Pleocyemata</taxon>
        <taxon>Astacidea</taxon>
        <taxon>Nephropoidea</taxon>
        <taxon>Nephropidae</taxon>
        <taxon>Homarus</taxon>
    </lineage>
</organism>
<reference evidence="2" key="1">
    <citation type="journal article" date="2021" name="Sci. Adv.">
        <title>The American lobster genome reveals insights on longevity, neural, and immune adaptations.</title>
        <authorList>
            <person name="Polinski J.M."/>
            <person name="Zimin A.V."/>
            <person name="Clark K.F."/>
            <person name="Kohn A.B."/>
            <person name="Sadowski N."/>
            <person name="Timp W."/>
            <person name="Ptitsyn A."/>
            <person name="Khanna P."/>
            <person name="Romanova D.Y."/>
            <person name="Williams P."/>
            <person name="Greenwood S.J."/>
            <person name="Moroz L.L."/>
            <person name="Walt D.R."/>
            <person name="Bodnar A.G."/>
        </authorList>
    </citation>
    <scope>NUCLEOTIDE SEQUENCE</scope>
    <source>
        <strain evidence="2">GMGI-L3</strain>
    </source>
</reference>
<keyword evidence="3" id="KW-1185">Reference proteome</keyword>
<name>A0A8J5NEV7_HOMAM</name>
<evidence type="ECO:0000256" key="1">
    <source>
        <dbReference type="SAM" id="MobiDB-lite"/>
    </source>
</evidence>
<accession>A0A8J5NEV7</accession>
<dbReference type="Proteomes" id="UP000747542">
    <property type="component" value="Unassembled WGS sequence"/>
</dbReference>
<proteinExistence type="predicted"/>
<comment type="caution">
    <text evidence="2">The sequence shown here is derived from an EMBL/GenBank/DDBJ whole genome shotgun (WGS) entry which is preliminary data.</text>
</comment>
<feature type="region of interest" description="Disordered" evidence="1">
    <location>
        <begin position="347"/>
        <end position="388"/>
    </location>
</feature>
<evidence type="ECO:0000313" key="2">
    <source>
        <dbReference type="EMBL" id="KAG7177969.1"/>
    </source>
</evidence>
<feature type="region of interest" description="Disordered" evidence="1">
    <location>
        <begin position="219"/>
        <end position="245"/>
    </location>
</feature>